<keyword evidence="9" id="KW-0679">Respiratory chain</keyword>
<evidence type="ECO:0000313" key="10">
    <source>
        <dbReference type="EMBL" id="ABY21275.1"/>
    </source>
</evidence>
<dbReference type="EC" id="7.1.1.2" evidence="9"/>
<evidence type="ECO:0000256" key="8">
    <source>
        <dbReference type="ARBA" id="ARBA00049551"/>
    </source>
</evidence>
<dbReference type="Gene3D" id="1.20.58.1610">
    <property type="entry name" value="NADH:ubiquinone/plastoquinone oxidoreductase, chain 3"/>
    <property type="match status" value="1"/>
</dbReference>
<keyword evidence="9" id="KW-0830">Ubiquinone</keyword>
<evidence type="ECO:0000256" key="3">
    <source>
        <dbReference type="ARBA" id="ARBA00021007"/>
    </source>
</evidence>
<evidence type="ECO:0000256" key="6">
    <source>
        <dbReference type="ARBA" id="ARBA00022989"/>
    </source>
</evidence>
<accession>B6CM45</accession>
<organism evidence="10">
    <name type="scientific">Enterobius vermicularis</name>
    <name type="common">Human pinworm</name>
    <dbReference type="NCBI Taxonomy" id="51028"/>
    <lineage>
        <taxon>Eukaryota</taxon>
        <taxon>Metazoa</taxon>
        <taxon>Ecdysozoa</taxon>
        <taxon>Nematoda</taxon>
        <taxon>Chromadorea</taxon>
        <taxon>Rhabditida</taxon>
        <taxon>Spirurina</taxon>
        <taxon>Oxyuridomorpha</taxon>
        <taxon>Oxyuroidea</taxon>
        <taxon>Oxyuridae</taxon>
        <taxon>Enterobius</taxon>
    </lineage>
</organism>
<dbReference type="GO" id="GO:0030964">
    <property type="term" value="C:NADH dehydrogenase complex"/>
    <property type="evidence" value="ECO:0007669"/>
    <property type="project" value="TreeGrafter"/>
</dbReference>
<evidence type="ECO:0000256" key="4">
    <source>
        <dbReference type="ARBA" id="ARBA00022448"/>
    </source>
</evidence>
<feature type="transmembrane region" description="Helical" evidence="9">
    <location>
        <begin position="86"/>
        <end position="104"/>
    </location>
</feature>
<dbReference type="Pfam" id="PF00507">
    <property type="entry name" value="Oxidored_q4"/>
    <property type="match status" value="1"/>
</dbReference>
<comment type="function">
    <text evidence="9">Core subunit of the mitochondrial membrane respiratory chain NADH dehydrogenase (Complex I) which catalyzes electron transfer from NADH through the respiratory chain, using ubiquinone as an electron acceptor. Essential for the catalytic activity of complex I.</text>
</comment>
<keyword evidence="6 9" id="KW-1133">Transmembrane helix</keyword>
<sequence>MLVIVFVVLLSLVLVVGLYLGEFVLSVKDYNVFKVFSFESGFKSVGIVHCAFSIHFFIMMLMFVVFDLEVVMLVGLVVVDKVYYVVFYMLFFFVVGGFLMEWYFGKLVWLI</sequence>
<keyword evidence="9" id="KW-1278">Translocase</keyword>
<dbReference type="EMBL" id="EU281143">
    <property type="protein sequence ID" value="ABY21275.1"/>
    <property type="molecule type" value="Genomic_DNA"/>
</dbReference>
<comment type="catalytic activity">
    <reaction evidence="8 9">
        <text>a ubiquinone + NADH + 5 H(+)(in) = a ubiquinol + NAD(+) + 4 H(+)(out)</text>
        <dbReference type="Rhea" id="RHEA:29091"/>
        <dbReference type="Rhea" id="RHEA-COMP:9565"/>
        <dbReference type="Rhea" id="RHEA-COMP:9566"/>
        <dbReference type="ChEBI" id="CHEBI:15378"/>
        <dbReference type="ChEBI" id="CHEBI:16389"/>
        <dbReference type="ChEBI" id="CHEBI:17976"/>
        <dbReference type="ChEBI" id="CHEBI:57540"/>
        <dbReference type="ChEBI" id="CHEBI:57945"/>
        <dbReference type="EC" id="7.1.1.2"/>
    </reaction>
</comment>
<evidence type="ECO:0000256" key="7">
    <source>
        <dbReference type="ARBA" id="ARBA00023136"/>
    </source>
</evidence>
<name>B6CM45_ENTVE</name>
<keyword evidence="7 9" id="KW-0472">Membrane</keyword>
<dbReference type="InterPro" id="IPR038430">
    <property type="entry name" value="NDAH_ubi_oxred_su3_sf"/>
</dbReference>
<evidence type="ECO:0000256" key="9">
    <source>
        <dbReference type="RuleBase" id="RU003640"/>
    </source>
</evidence>
<dbReference type="AlphaFoldDB" id="B6CM45"/>
<comment type="similarity">
    <text evidence="2 9">Belongs to the complex I subunit 3 family.</text>
</comment>
<keyword evidence="9" id="KW-0520">NAD</keyword>
<comment type="subcellular location">
    <subcellularLocation>
        <location evidence="1">Membrane</location>
    </subcellularLocation>
    <subcellularLocation>
        <location evidence="9">Mitochondrion membrane</location>
        <topology evidence="9">Multi-pass membrane protein</topology>
    </subcellularLocation>
</comment>
<evidence type="ECO:0000256" key="5">
    <source>
        <dbReference type="ARBA" id="ARBA00022692"/>
    </source>
</evidence>
<keyword evidence="5 9" id="KW-0812">Transmembrane</keyword>
<reference evidence="10" key="1">
    <citation type="journal article" date="2009" name="Gene">
        <title>The mitochondrial genome sequence of Enterobius vermicularis (Nematoda: Oxyurida)--an idiosyncratic gene order and phylogenetic information for chromadorean nematodes.</title>
        <authorList>
            <person name="Kang S."/>
            <person name="Sultana T."/>
            <person name="Eom K.S."/>
            <person name="Park Y.C."/>
            <person name="Soonthornpong N."/>
            <person name="Nadler S.A."/>
            <person name="Park J.K."/>
        </authorList>
    </citation>
    <scope>NUCLEOTIDE SEQUENCE</scope>
</reference>
<keyword evidence="9 10" id="KW-0496">Mitochondrion</keyword>
<geneLocation type="mitochondrion" evidence="10"/>
<keyword evidence="9" id="KW-0249">Electron transport</keyword>
<protein>
    <recommendedName>
        <fullName evidence="3 9">NADH-ubiquinone oxidoreductase chain 3</fullName>
        <ecNumber evidence="9">7.1.1.2</ecNumber>
    </recommendedName>
</protein>
<dbReference type="PANTHER" id="PTHR11058:SF9">
    <property type="entry name" value="NADH-UBIQUINONE OXIDOREDUCTASE CHAIN 3"/>
    <property type="match status" value="1"/>
</dbReference>
<dbReference type="PANTHER" id="PTHR11058">
    <property type="entry name" value="NADH-UBIQUINONE OXIDOREDUCTASE CHAIN 3"/>
    <property type="match status" value="1"/>
</dbReference>
<dbReference type="GO" id="GO:0031966">
    <property type="term" value="C:mitochondrial membrane"/>
    <property type="evidence" value="ECO:0007669"/>
    <property type="project" value="UniProtKB-SubCell"/>
</dbReference>
<dbReference type="GO" id="GO:0008137">
    <property type="term" value="F:NADH dehydrogenase (ubiquinone) activity"/>
    <property type="evidence" value="ECO:0007669"/>
    <property type="project" value="UniProtKB-UniRule"/>
</dbReference>
<keyword evidence="4 9" id="KW-0813">Transport</keyword>
<feature type="transmembrane region" description="Helical" evidence="9">
    <location>
        <begin position="6"/>
        <end position="25"/>
    </location>
</feature>
<gene>
    <name evidence="10" type="primary">ND3</name>
</gene>
<evidence type="ECO:0000256" key="2">
    <source>
        <dbReference type="ARBA" id="ARBA00008472"/>
    </source>
</evidence>
<proteinExistence type="inferred from homology"/>
<evidence type="ECO:0000256" key="1">
    <source>
        <dbReference type="ARBA" id="ARBA00004370"/>
    </source>
</evidence>
<dbReference type="InterPro" id="IPR000440">
    <property type="entry name" value="NADH_UbQ/plastoQ_OxRdtase_su3"/>
</dbReference>